<keyword evidence="3" id="KW-1185">Reference proteome</keyword>
<evidence type="ECO:0000313" key="3">
    <source>
        <dbReference type="Proteomes" id="UP000689195"/>
    </source>
</evidence>
<sequence length="221" mass="25546">MGNNCMIQNQTINQNEKVIRIGGYSNLQRPSKQILHPQIQNLSQNLDTFEEDFFKNEFLFDVTNDNITHSCDSKIKLEKTDIDDIQQNTTKQCPSLNFVGEQQIQYKINLNTIQEDPLNQAFIKKKTKKDGNSSKKSQKQYNKPVQKKLEPKGILKQNKQNSSLSSFSDRSNKHSVSFNLLLGQTNNKNTRSMSPIIQTKNKIKPNCHTKSMIFMQQFPYV</sequence>
<organism evidence="2 3">
    <name type="scientific">Paramecium pentaurelia</name>
    <dbReference type="NCBI Taxonomy" id="43138"/>
    <lineage>
        <taxon>Eukaryota</taxon>
        <taxon>Sar</taxon>
        <taxon>Alveolata</taxon>
        <taxon>Ciliophora</taxon>
        <taxon>Intramacronucleata</taxon>
        <taxon>Oligohymenophorea</taxon>
        <taxon>Peniculida</taxon>
        <taxon>Parameciidae</taxon>
        <taxon>Paramecium</taxon>
    </lineage>
</organism>
<name>A0A8S1S7W3_9CILI</name>
<reference evidence="2" key="1">
    <citation type="submission" date="2021-01" db="EMBL/GenBank/DDBJ databases">
        <authorList>
            <consortium name="Genoscope - CEA"/>
            <person name="William W."/>
        </authorList>
    </citation>
    <scope>NUCLEOTIDE SEQUENCE</scope>
</reference>
<feature type="region of interest" description="Disordered" evidence="1">
    <location>
        <begin position="125"/>
        <end position="171"/>
    </location>
</feature>
<evidence type="ECO:0000256" key="1">
    <source>
        <dbReference type="SAM" id="MobiDB-lite"/>
    </source>
</evidence>
<dbReference type="EMBL" id="CAJJDO010000004">
    <property type="protein sequence ID" value="CAD8135607.1"/>
    <property type="molecule type" value="Genomic_DNA"/>
</dbReference>
<dbReference type="Proteomes" id="UP000689195">
    <property type="component" value="Unassembled WGS sequence"/>
</dbReference>
<gene>
    <name evidence="2" type="ORF">PPENT_87.1.T0040311</name>
</gene>
<dbReference type="OrthoDB" id="307848at2759"/>
<evidence type="ECO:0000313" key="2">
    <source>
        <dbReference type="EMBL" id="CAD8135607.1"/>
    </source>
</evidence>
<dbReference type="AlphaFoldDB" id="A0A8S1S7W3"/>
<accession>A0A8S1S7W3</accession>
<proteinExistence type="predicted"/>
<comment type="caution">
    <text evidence="2">The sequence shown here is derived from an EMBL/GenBank/DDBJ whole genome shotgun (WGS) entry which is preliminary data.</text>
</comment>
<protein>
    <submittedName>
        <fullName evidence="2">Uncharacterized protein</fullName>
    </submittedName>
</protein>